<evidence type="ECO:0000256" key="7">
    <source>
        <dbReference type="ARBA" id="ARBA00022692"/>
    </source>
</evidence>
<feature type="transmembrane region" description="Helical" evidence="22">
    <location>
        <begin position="139"/>
        <end position="158"/>
    </location>
</feature>
<evidence type="ECO:0000313" key="23">
    <source>
        <dbReference type="EMBL" id="MFC2947303.1"/>
    </source>
</evidence>
<evidence type="ECO:0000256" key="22">
    <source>
        <dbReference type="SAM" id="Phobius"/>
    </source>
</evidence>
<evidence type="ECO:0000256" key="21">
    <source>
        <dbReference type="ARBA" id="ARBA00049966"/>
    </source>
</evidence>
<feature type="transmembrane region" description="Helical" evidence="22">
    <location>
        <begin position="302"/>
        <end position="320"/>
    </location>
</feature>
<evidence type="ECO:0000256" key="9">
    <source>
        <dbReference type="ARBA" id="ARBA00022984"/>
    </source>
</evidence>
<dbReference type="EC" id="2.4.99.28" evidence="19"/>
<evidence type="ECO:0000256" key="17">
    <source>
        <dbReference type="ARBA" id="ARBA00041185"/>
    </source>
</evidence>
<keyword evidence="13" id="KW-0961">Cell wall biogenesis/degradation</keyword>
<dbReference type="Proteomes" id="UP001595387">
    <property type="component" value="Unassembled WGS sequence"/>
</dbReference>
<keyword evidence="12" id="KW-0131">Cell cycle</keyword>
<organism evidence="23 24">
    <name type="scientific">Virgibacillus sediminis</name>
    <dbReference type="NCBI Taxonomy" id="202260"/>
    <lineage>
        <taxon>Bacteria</taxon>
        <taxon>Bacillati</taxon>
        <taxon>Bacillota</taxon>
        <taxon>Bacilli</taxon>
        <taxon>Bacillales</taxon>
        <taxon>Bacillaceae</taxon>
        <taxon>Virgibacillus</taxon>
    </lineage>
</organism>
<evidence type="ECO:0000313" key="24">
    <source>
        <dbReference type="Proteomes" id="UP001595387"/>
    </source>
</evidence>
<evidence type="ECO:0000256" key="1">
    <source>
        <dbReference type="ARBA" id="ARBA00004651"/>
    </source>
</evidence>
<evidence type="ECO:0000256" key="11">
    <source>
        <dbReference type="ARBA" id="ARBA00023136"/>
    </source>
</evidence>
<reference evidence="24" key="1">
    <citation type="journal article" date="2019" name="Int. J. Syst. Evol. Microbiol.">
        <title>The Global Catalogue of Microorganisms (GCM) 10K type strain sequencing project: providing services to taxonomists for standard genome sequencing and annotation.</title>
        <authorList>
            <consortium name="The Broad Institute Genomics Platform"/>
            <consortium name="The Broad Institute Genome Sequencing Center for Infectious Disease"/>
            <person name="Wu L."/>
            <person name="Ma J."/>
        </authorList>
    </citation>
    <scope>NUCLEOTIDE SEQUENCE [LARGE SCALE GENOMIC DNA]</scope>
    <source>
        <strain evidence="24">KCTC 13193</strain>
    </source>
</reference>
<gene>
    <name evidence="23" type="primary">ftsW</name>
    <name evidence="23" type="ORF">ACFODW_02840</name>
</gene>
<evidence type="ECO:0000256" key="8">
    <source>
        <dbReference type="ARBA" id="ARBA00022960"/>
    </source>
</evidence>
<feature type="transmembrane region" description="Helical" evidence="22">
    <location>
        <begin position="164"/>
        <end position="181"/>
    </location>
</feature>
<dbReference type="PANTHER" id="PTHR30474:SF2">
    <property type="entry name" value="PEPTIDOGLYCAN GLYCOSYLTRANSFERASE FTSW-RELATED"/>
    <property type="match status" value="1"/>
</dbReference>
<evidence type="ECO:0000256" key="10">
    <source>
        <dbReference type="ARBA" id="ARBA00022989"/>
    </source>
</evidence>
<sequence>MRRMMRNVDTGLLMLILLMVAFGLMMVYSASFVFAALEYGNASHFFSRQMIWAVLGLLLFTVVSFIPYQMYGRYIAFFVGLTIFLLVLVLVPGVGLERNYSTRWLGIGPLVFQPSEIAKVVMILYFARAYSKKREYIEDFKNGLLPPLIMLGAVFFLILAQPDLGTGISITIACGAILLVSGAKITHLGGLGLVAGSGIAYLGFSAEYRLERITSFMDPFADPQGNGFQLVNSYLAIGTSGFSGEGLGNSIQKLGYLPEAHTDFIMSIVLEELGVLGLVLVMGMYLIFLLKGFRIFKHAPSHFGRLLAFGLVVQITFQAILDMGAISGMLPITGITLPLISYGGTSMVITLISLGILMNISIQSNQFHQQQAHN</sequence>
<keyword evidence="9" id="KW-0573">Peptidoglycan synthesis</keyword>
<feature type="transmembrane region" description="Helical" evidence="22">
    <location>
        <begin position="107"/>
        <end position="127"/>
    </location>
</feature>
<evidence type="ECO:0000256" key="14">
    <source>
        <dbReference type="ARBA" id="ARBA00032370"/>
    </source>
</evidence>
<feature type="transmembrane region" description="Helical" evidence="22">
    <location>
        <begin position="12"/>
        <end position="37"/>
    </location>
</feature>
<evidence type="ECO:0000256" key="16">
    <source>
        <dbReference type="ARBA" id="ARBA00038053"/>
    </source>
</evidence>
<evidence type="ECO:0000256" key="13">
    <source>
        <dbReference type="ARBA" id="ARBA00023316"/>
    </source>
</evidence>
<comment type="subcellular location">
    <subcellularLocation>
        <location evidence="1">Cell membrane</location>
        <topology evidence="1">Multi-pass membrane protein</topology>
    </subcellularLocation>
</comment>
<name>A0ABV7A369_9BACI</name>
<feature type="transmembrane region" description="Helical" evidence="22">
    <location>
        <begin position="188"/>
        <end position="206"/>
    </location>
</feature>
<keyword evidence="6" id="KW-0808">Transferase</keyword>
<keyword evidence="4" id="KW-0132">Cell division</keyword>
<comment type="similarity">
    <text evidence="16">Belongs to the SEDS family. FtsW subfamily.</text>
</comment>
<proteinExistence type="inferred from homology"/>
<comment type="catalytic activity">
    <reaction evidence="20">
        <text>[GlcNAc-(1-&gt;4)-Mur2Ac(oyl-L-Ala-gamma-D-Glu-L-Lys-D-Ala-D-Ala)](n)-di-trans,octa-cis-undecaprenyl diphosphate + beta-D-GlcNAc-(1-&gt;4)-Mur2Ac(oyl-L-Ala-gamma-D-Glu-L-Lys-D-Ala-D-Ala)-di-trans,octa-cis-undecaprenyl diphosphate = [GlcNAc-(1-&gt;4)-Mur2Ac(oyl-L-Ala-gamma-D-Glu-L-Lys-D-Ala-D-Ala)](n+1)-di-trans,octa-cis-undecaprenyl diphosphate + di-trans,octa-cis-undecaprenyl diphosphate + H(+)</text>
        <dbReference type="Rhea" id="RHEA:23708"/>
        <dbReference type="Rhea" id="RHEA-COMP:9602"/>
        <dbReference type="Rhea" id="RHEA-COMP:9603"/>
        <dbReference type="ChEBI" id="CHEBI:15378"/>
        <dbReference type="ChEBI" id="CHEBI:58405"/>
        <dbReference type="ChEBI" id="CHEBI:60033"/>
        <dbReference type="ChEBI" id="CHEBI:78435"/>
        <dbReference type="EC" id="2.4.99.28"/>
    </reaction>
</comment>
<dbReference type="PANTHER" id="PTHR30474">
    <property type="entry name" value="CELL CYCLE PROTEIN"/>
    <property type="match status" value="1"/>
</dbReference>
<dbReference type="InterPro" id="IPR013437">
    <property type="entry name" value="FtsW"/>
</dbReference>
<evidence type="ECO:0000256" key="12">
    <source>
        <dbReference type="ARBA" id="ARBA00023306"/>
    </source>
</evidence>
<dbReference type="NCBIfam" id="TIGR02614">
    <property type="entry name" value="ftsW"/>
    <property type="match status" value="1"/>
</dbReference>
<dbReference type="Pfam" id="PF01098">
    <property type="entry name" value="FTSW_RODA_SPOVE"/>
    <property type="match status" value="1"/>
</dbReference>
<evidence type="ECO:0000256" key="3">
    <source>
        <dbReference type="ARBA" id="ARBA00022475"/>
    </source>
</evidence>
<keyword evidence="3" id="KW-1003">Cell membrane</keyword>
<evidence type="ECO:0000256" key="4">
    <source>
        <dbReference type="ARBA" id="ARBA00022618"/>
    </source>
</evidence>
<keyword evidence="11 22" id="KW-0472">Membrane</keyword>
<evidence type="ECO:0000256" key="2">
    <source>
        <dbReference type="ARBA" id="ARBA00004752"/>
    </source>
</evidence>
<feature type="transmembrane region" description="Helical" evidence="22">
    <location>
        <begin position="49"/>
        <end position="68"/>
    </location>
</feature>
<comment type="pathway">
    <text evidence="2">Cell wall biogenesis; peptidoglycan biosynthesis.</text>
</comment>
<feature type="transmembrane region" description="Helical" evidence="22">
    <location>
        <begin position="264"/>
        <end position="290"/>
    </location>
</feature>
<keyword evidence="10 22" id="KW-1133">Transmembrane helix</keyword>
<comment type="function">
    <text evidence="21">Peptidoglycan polymerase that is essential for cell division.</text>
</comment>
<evidence type="ECO:0000256" key="18">
    <source>
        <dbReference type="ARBA" id="ARBA00041418"/>
    </source>
</evidence>
<evidence type="ECO:0000256" key="5">
    <source>
        <dbReference type="ARBA" id="ARBA00022676"/>
    </source>
</evidence>
<comment type="caution">
    <text evidence="23">The sequence shown here is derived from an EMBL/GenBank/DDBJ whole genome shotgun (WGS) entry which is preliminary data.</text>
</comment>
<keyword evidence="7 22" id="KW-0812">Transmembrane</keyword>
<keyword evidence="5" id="KW-0328">Glycosyltransferase</keyword>
<evidence type="ECO:0000256" key="20">
    <source>
        <dbReference type="ARBA" id="ARBA00049902"/>
    </source>
</evidence>
<feature type="transmembrane region" description="Helical" evidence="22">
    <location>
        <begin position="75"/>
        <end position="95"/>
    </location>
</feature>
<feature type="transmembrane region" description="Helical" evidence="22">
    <location>
        <begin position="340"/>
        <end position="360"/>
    </location>
</feature>
<keyword evidence="24" id="KW-1185">Reference proteome</keyword>
<dbReference type="InterPro" id="IPR001182">
    <property type="entry name" value="FtsW/RodA"/>
</dbReference>
<dbReference type="EMBL" id="JBHRRZ010000003">
    <property type="protein sequence ID" value="MFC2947303.1"/>
    <property type="molecule type" value="Genomic_DNA"/>
</dbReference>
<evidence type="ECO:0000256" key="15">
    <source>
        <dbReference type="ARBA" id="ARBA00033270"/>
    </source>
</evidence>
<accession>A0ABV7A369</accession>
<dbReference type="RefSeq" id="WP_390302656.1">
    <property type="nucleotide sequence ID" value="NZ_JBHRRZ010000003.1"/>
</dbReference>
<keyword evidence="8" id="KW-0133">Cell shape</keyword>
<evidence type="ECO:0000256" key="19">
    <source>
        <dbReference type="ARBA" id="ARBA00044770"/>
    </source>
</evidence>
<protein>
    <recommendedName>
        <fullName evidence="17">Probable peptidoglycan glycosyltransferase FtsW</fullName>
        <ecNumber evidence="19">2.4.99.28</ecNumber>
    </recommendedName>
    <alternativeName>
        <fullName evidence="18">Cell division protein FtsW</fullName>
    </alternativeName>
    <alternativeName>
        <fullName evidence="15">Cell wall polymerase</fullName>
    </alternativeName>
    <alternativeName>
        <fullName evidence="14">Peptidoglycan polymerase</fullName>
    </alternativeName>
</protein>
<evidence type="ECO:0000256" key="6">
    <source>
        <dbReference type="ARBA" id="ARBA00022679"/>
    </source>
</evidence>